<keyword evidence="2" id="KW-1185">Reference proteome</keyword>
<reference evidence="1 2" key="2">
    <citation type="journal article" date="2018" name="Int. J. Syst. Evol. Microbiol.">
        <title>Burkholderia insecticola sp. nov., a gut symbiotic bacterium of the bean bug Riptortus pedestris.</title>
        <authorList>
            <person name="Takeshita K."/>
            <person name="Tamaki H."/>
            <person name="Ohbayashi T."/>
            <person name="Meng X.-Y."/>
            <person name="Sone T."/>
            <person name="Mitani Y."/>
            <person name="Peeters C."/>
            <person name="Kikuchi Y."/>
            <person name="Vandamme P."/>
        </authorList>
    </citation>
    <scope>NUCLEOTIDE SEQUENCE [LARGE SCALE GENOMIC DNA]</scope>
    <source>
        <strain evidence="1">RPE64</strain>
    </source>
</reference>
<name>R4WG34_9BURK</name>
<dbReference type="Proteomes" id="UP000013966">
    <property type="component" value="Chromosome 1"/>
</dbReference>
<accession>R4WG34</accession>
<dbReference type="AlphaFoldDB" id="R4WG34"/>
<proteinExistence type="predicted"/>
<evidence type="ECO:0000313" key="2">
    <source>
        <dbReference type="Proteomes" id="UP000013966"/>
    </source>
</evidence>
<sequence length="61" mass="6763">MNSGFQFRVDGFRGFRGLVCSRHIGIRGDGRCCAGLLKRRRVAHIGEASADALIPRFKTLD</sequence>
<dbReference type="EMBL" id="AP013058">
    <property type="protein sequence ID" value="BAN22763.1"/>
    <property type="molecule type" value="Genomic_DNA"/>
</dbReference>
<gene>
    <name evidence="1" type="ORF">BRPE64_ACDS10090</name>
</gene>
<dbReference type="HOGENOM" id="CLU_2913557_0_0_4"/>
<reference evidence="1 2" key="1">
    <citation type="journal article" date="2013" name="Genome Announc.">
        <title>Complete Genome Sequence of Burkholderia sp. Strain RPE64, Bacterial Symbiont of the Bean Bug Riptortus pedestris.</title>
        <authorList>
            <person name="Shibata T.F."/>
            <person name="Maeda T."/>
            <person name="Nikoh N."/>
            <person name="Yamaguchi K."/>
            <person name="Oshima K."/>
            <person name="Hattori M."/>
            <person name="Nishiyama T."/>
            <person name="Hasebe M."/>
            <person name="Fukatsu T."/>
            <person name="Kikuchi Y."/>
            <person name="Shigenobu S."/>
        </authorList>
    </citation>
    <scope>NUCLEOTIDE SEQUENCE [LARGE SCALE GENOMIC DNA]</scope>
</reference>
<protein>
    <submittedName>
        <fullName evidence="1">Uncharacterized protein</fullName>
    </submittedName>
</protein>
<organism evidence="1 2">
    <name type="scientific">Caballeronia insecticola</name>
    <dbReference type="NCBI Taxonomy" id="758793"/>
    <lineage>
        <taxon>Bacteria</taxon>
        <taxon>Pseudomonadati</taxon>
        <taxon>Pseudomonadota</taxon>
        <taxon>Betaproteobacteria</taxon>
        <taxon>Burkholderiales</taxon>
        <taxon>Burkholderiaceae</taxon>
        <taxon>Caballeronia</taxon>
    </lineage>
</organism>
<dbReference type="KEGG" id="buo:BRPE64_ACDS10090"/>
<evidence type="ECO:0000313" key="1">
    <source>
        <dbReference type="EMBL" id="BAN22763.1"/>
    </source>
</evidence>